<reference evidence="3 4" key="1">
    <citation type="submission" date="2020-02" db="EMBL/GenBank/DDBJ databases">
        <title>Genome assembly of a novel Clostridium senegalense strain.</title>
        <authorList>
            <person name="Gupta T.B."/>
            <person name="Jauregui R."/>
            <person name="Maclean P."/>
            <person name="Nawarathana A."/>
            <person name="Brightwell G."/>
        </authorList>
    </citation>
    <scope>NUCLEOTIDE SEQUENCE [LARGE SCALE GENOMIC DNA]</scope>
    <source>
        <strain evidence="3 4">AGRFS4</strain>
    </source>
</reference>
<dbReference type="Pfam" id="PF13439">
    <property type="entry name" value="Glyco_transf_4"/>
    <property type="match status" value="1"/>
</dbReference>
<dbReference type="Gene3D" id="3.40.50.2000">
    <property type="entry name" value="Glycogen Phosphorylase B"/>
    <property type="match status" value="2"/>
</dbReference>
<name>A0A6M0GZG4_9CLOT</name>
<gene>
    <name evidence="3" type="ORF">G3M99_03465</name>
</gene>
<dbReference type="PANTHER" id="PTHR45947:SF15">
    <property type="entry name" value="TEICHURONIC ACID BIOSYNTHESIS GLYCOSYLTRANSFERASE TUAC-RELATED"/>
    <property type="match status" value="1"/>
</dbReference>
<evidence type="ECO:0000259" key="2">
    <source>
        <dbReference type="Pfam" id="PF13439"/>
    </source>
</evidence>
<protein>
    <submittedName>
        <fullName evidence="3">Glycosyltransferase family 4 protein</fullName>
    </submittedName>
</protein>
<dbReference type="AlphaFoldDB" id="A0A6M0GZG4"/>
<sequence length="399" mass="46062">MNILVISHMYPNNYNENNGIFIHKQVKALKSSKENVNIKVISPIPYTPYILTLLSKKYKGYYSIPKKTVWEGIEVFYPRVVFLPKNLNFRSSGKILYKGIKKITSKLYKEFKFDLIHAHVALPDGYGAIMLNEHFNKPLLTTIHGQDMNYTVNLDEDFKNKVVHVFEKSNKVIFVSNKLKREAENITGQKNNYAVIPNGIELNDIVSKKSKSISQEFHGKRYILVVGNLIKTKGIDYAIKAFSDIHNDYEDLNLVIIGRGIERENLEKLAFENGVADKVIFKGALPHNIVMEYMKNCYIFVLPSYKEGFGVVYIEAMAHEKLVIGCKGEGIEDVIENFKDGILMEPRNLEDLTNKMKYVLENDSIRKDIERNAKIKVETKYTWTQSANSLYSEYLRLYQ</sequence>
<keyword evidence="3" id="KW-0808">Transferase</keyword>
<dbReference type="PANTHER" id="PTHR45947">
    <property type="entry name" value="SULFOQUINOVOSYL TRANSFERASE SQD2"/>
    <property type="match status" value="1"/>
</dbReference>
<dbReference type="SUPFAM" id="SSF53756">
    <property type="entry name" value="UDP-Glycosyltransferase/glycogen phosphorylase"/>
    <property type="match status" value="1"/>
</dbReference>
<accession>A0A6M0GZG4</accession>
<dbReference type="InterPro" id="IPR001296">
    <property type="entry name" value="Glyco_trans_1"/>
</dbReference>
<organism evidence="3 4">
    <name type="scientific">Clostridium senegalense</name>
    <dbReference type="NCBI Taxonomy" id="1465809"/>
    <lineage>
        <taxon>Bacteria</taxon>
        <taxon>Bacillati</taxon>
        <taxon>Bacillota</taxon>
        <taxon>Clostridia</taxon>
        <taxon>Eubacteriales</taxon>
        <taxon>Clostridiaceae</taxon>
        <taxon>Clostridium</taxon>
    </lineage>
</organism>
<dbReference type="EMBL" id="JAAGPU010000003">
    <property type="protein sequence ID" value="NEU03930.1"/>
    <property type="molecule type" value="Genomic_DNA"/>
</dbReference>
<keyword evidence="4" id="KW-1185">Reference proteome</keyword>
<feature type="domain" description="Glycosyl transferase family 1" evidence="1">
    <location>
        <begin position="209"/>
        <end position="374"/>
    </location>
</feature>
<feature type="domain" description="Glycosyltransferase subfamily 4-like N-terminal" evidence="2">
    <location>
        <begin position="104"/>
        <end position="203"/>
    </location>
</feature>
<proteinExistence type="predicted"/>
<dbReference type="Proteomes" id="UP000481872">
    <property type="component" value="Unassembled WGS sequence"/>
</dbReference>
<dbReference type="GO" id="GO:0016757">
    <property type="term" value="F:glycosyltransferase activity"/>
    <property type="evidence" value="ECO:0007669"/>
    <property type="project" value="InterPro"/>
</dbReference>
<dbReference type="Pfam" id="PF00534">
    <property type="entry name" value="Glycos_transf_1"/>
    <property type="match status" value="1"/>
</dbReference>
<dbReference type="InterPro" id="IPR050194">
    <property type="entry name" value="Glycosyltransferase_grp1"/>
</dbReference>
<evidence type="ECO:0000313" key="3">
    <source>
        <dbReference type="EMBL" id="NEU03930.1"/>
    </source>
</evidence>
<comment type="caution">
    <text evidence="3">The sequence shown here is derived from an EMBL/GenBank/DDBJ whole genome shotgun (WGS) entry which is preliminary data.</text>
</comment>
<dbReference type="RefSeq" id="WP_061993910.1">
    <property type="nucleotide sequence ID" value="NZ_JAAGPU010000003.1"/>
</dbReference>
<dbReference type="InterPro" id="IPR028098">
    <property type="entry name" value="Glyco_trans_4-like_N"/>
</dbReference>
<evidence type="ECO:0000259" key="1">
    <source>
        <dbReference type="Pfam" id="PF00534"/>
    </source>
</evidence>
<evidence type="ECO:0000313" key="4">
    <source>
        <dbReference type="Proteomes" id="UP000481872"/>
    </source>
</evidence>